<name>A0A1G5ZHC7_9BACT</name>
<evidence type="ECO:0000313" key="2">
    <source>
        <dbReference type="Proteomes" id="UP000198756"/>
    </source>
</evidence>
<keyword evidence="2" id="KW-1185">Reference proteome</keyword>
<dbReference type="EMBL" id="FMXE01000036">
    <property type="protein sequence ID" value="SDA93663.1"/>
    <property type="molecule type" value="Genomic_DNA"/>
</dbReference>
<dbReference type="AlphaFoldDB" id="A0A1G5ZHC7"/>
<protein>
    <submittedName>
        <fullName evidence="1">Uncharacterized protein</fullName>
    </submittedName>
</protein>
<proteinExistence type="predicted"/>
<organism evidence="1 2">
    <name type="scientific">Algoriphagus alkaliphilus</name>
    <dbReference type="NCBI Taxonomy" id="279824"/>
    <lineage>
        <taxon>Bacteria</taxon>
        <taxon>Pseudomonadati</taxon>
        <taxon>Bacteroidota</taxon>
        <taxon>Cytophagia</taxon>
        <taxon>Cytophagales</taxon>
        <taxon>Cyclobacteriaceae</taxon>
        <taxon>Algoriphagus</taxon>
    </lineage>
</organism>
<gene>
    <name evidence="1" type="ORF">SAMN03080617_03767</name>
</gene>
<dbReference type="STRING" id="279824.SAMN03080617_03767"/>
<evidence type="ECO:0000313" key="1">
    <source>
        <dbReference type="EMBL" id="SDA93663.1"/>
    </source>
</evidence>
<dbReference type="RefSeq" id="WP_092733550.1">
    <property type="nucleotide sequence ID" value="NZ_FMXE01000036.1"/>
</dbReference>
<dbReference type="OrthoDB" id="5366082at2"/>
<sequence length="62" mass="7063">MVFSCNELFNKPQGKEVYLITAEDGKSLDAMEDGLLLISKTDIRTGRRHIKNLSKIIVKRID</sequence>
<accession>A0A1G5ZHC7</accession>
<reference evidence="2" key="1">
    <citation type="submission" date="2016-10" db="EMBL/GenBank/DDBJ databases">
        <authorList>
            <person name="Varghese N."/>
            <person name="Submissions S."/>
        </authorList>
    </citation>
    <scope>NUCLEOTIDE SEQUENCE [LARGE SCALE GENOMIC DNA]</scope>
    <source>
        <strain evidence="2">DSM 22703</strain>
    </source>
</reference>
<dbReference type="Proteomes" id="UP000198756">
    <property type="component" value="Unassembled WGS sequence"/>
</dbReference>